<feature type="transmembrane region" description="Helical" evidence="15">
    <location>
        <begin position="20"/>
        <end position="43"/>
    </location>
</feature>
<comment type="subcellular location">
    <subcellularLocation>
        <location evidence="2">Membrane</location>
        <topology evidence="2">Single-pass membrane protein</topology>
    </subcellularLocation>
</comment>
<evidence type="ECO:0000256" key="7">
    <source>
        <dbReference type="ARBA" id="ARBA00022723"/>
    </source>
</evidence>
<dbReference type="PANTHER" id="PTHR46913:SF1">
    <property type="entry name" value="RING-H2 FINGER PROTEIN ATL16"/>
    <property type="match status" value="1"/>
</dbReference>
<comment type="catalytic activity">
    <reaction evidence="1">
        <text>S-ubiquitinyl-[E2 ubiquitin-conjugating enzyme]-L-cysteine + [acceptor protein]-L-lysine = [E2 ubiquitin-conjugating enzyme]-L-cysteine + N(6)-ubiquitinyl-[acceptor protein]-L-lysine.</text>
        <dbReference type="EC" id="2.3.2.27"/>
    </reaction>
</comment>
<evidence type="ECO:0000256" key="8">
    <source>
        <dbReference type="ARBA" id="ARBA00022771"/>
    </source>
</evidence>
<evidence type="ECO:0000256" key="11">
    <source>
        <dbReference type="ARBA" id="ARBA00022989"/>
    </source>
</evidence>
<keyword evidence="12 15" id="KW-0472">Membrane</keyword>
<name>A0AAN9PWL5_CANGL</name>
<evidence type="ECO:0000256" key="12">
    <source>
        <dbReference type="ARBA" id="ARBA00023136"/>
    </source>
</evidence>
<organism evidence="17 18">
    <name type="scientific">Canavalia gladiata</name>
    <name type="common">Sword bean</name>
    <name type="synonym">Dolichos gladiatus</name>
    <dbReference type="NCBI Taxonomy" id="3824"/>
    <lineage>
        <taxon>Eukaryota</taxon>
        <taxon>Viridiplantae</taxon>
        <taxon>Streptophyta</taxon>
        <taxon>Embryophyta</taxon>
        <taxon>Tracheophyta</taxon>
        <taxon>Spermatophyta</taxon>
        <taxon>Magnoliopsida</taxon>
        <taxon>eudicotyledons</taxon>
        <taxon>Gunneridae</taxon>
        <taxon>Pentapetalae</taxon>
        <taxon>rosids</taxon>
        <taxon>fabids</taxon>
        <taxon>Fabales</taxon>
        <taxon>Fabaceae</taxon>
        <taxon>Papilionoideae</taxon>
        <taxon>50 kb inversion clade</taxon>
        <taxon>NPAAA clade</taxon>
        <taxon>indigoferoid/millettioid clade</taxon>
        <taxon>Phaseoleae</taxon>
        <taxon>Canavalia</taxon>
    </lineage>
</organism>
<evidence type="ECO:0000256" key="2">
    <source>
        <dbReference type="ARBA" id="ARBA00004167"/>
    </source>
</evidence>
<dbReference type="AlphaFoldDB" id="A0AAN9PWL5"/>
<evidence type="ECO:0000256" key="5">
    <source>
        <dbReference type="ARBA" id="ARBA00022679"/>
    </source>
</evidence>
<keyword evidence="7" id="KW-0479">Metal-binding</keyword>
<comment type="pathway">
    <text evidence="3">Protein modification; protein ubiquitination.</text>
</comment>
<accession>A0AAN9PWL5</accession>
<dbReference type="SMART" id="SM00184">
    <property type="entry name" value="RING"/>
    <property type="match status" value="1"/>
</dbReference>
<dbReference type="Proteomes" id="UP001367508">
    <property type="component" value="Unassembled WGS sequence"/>
</dbReference>
<dbReference type="GO" id="GO:0008270">
    <property type="term" value="F:zinc ion binding"/>
    <property type="evidence" value="ECO:0007669"/>
    <property type="project" value="UniProtKB-KW"/>
</dbReference>
<comment type="caution">
    <text evidence="17">The sequence shown here is derived from an EMBL/GenBank/DDBJ whole genome shotgun (WGS) entry which is preliminary data.</text>
</comment>
<gene>
    <name evidence="17" type="ORF">VNO77_36399</name>
</gene>
<dbReference type="InterPro" id="IPR013083">
    <property type="entry name" value="Znf_RING/FYVE/PHD"/>
</dbReference>
<dbReference type="PROSITE" id="PS50089">
    <property type="entry name" value="ZF_RING_2"/>
    <property type="match status" value="1"/>
</dbReference>
<evidence type="ECO:0000256" key="14">
    <source>
        <dbReference type="PROSITE-ProRule" id="PRU00175"/>
    </source>
</evidence>
<dbReference type="GO" id="GO:0016020">
    <property type="term" value="C:membrane"/>
    <property type="evidence" value="ECO:0007669"/>
    <property type="project" value="UniProtKB-SubCell"/>
</dbReference>
<keyword evidence="5" id="KW-0808">Transferase</keyword>
<dbReference type="FunFam" id="3.30.40.10:FF:000187">
    <property type="entry name" value="E3 ubiquitin-protein ligase ATL6"/>
    <property type="match status" value="1"/>
</dbReference>
<keyword evidence="10" id="KW-0862">Zinc</keyword>
<evidence type="ECO:0000259" key="16">
    <source>
        <dbReference type="PROSITE" id="PS50089"/>
    </source>
</evidence>
<dbReference type="InterPro" id="IPR044600">
    <property type="entry name" value="ATL1/ATL16-like"/>
</dbReference>
<keyword evidence="11 15" id="KW-1133">Transmembrane helix</keyword>
<dbReference type="EMBL" id="JAYMYQ010000009">
    <property type="protein sequence ID" value="KAK7312499.1"/>
    <property type="molecule type" value="Genomic_DNA"/>
</dbReference>
<evidence type="ECO:0000256" key="3">
    <source>
        <dbReference type="ARBA" id="ARBA00004906"/>
    </source>
</evidence>
<keyword evidence="8 14" id="KW-0863">Zinc-finger</keyword>
<evidence type="ECO:0000256" key="4">
    <source>
        <dbReference type="ARBA" id="ARBA00012483"/>
    </source>
</evidence>
<keyword evidence="9" id="KW-0833">Ubl conjugation pathway</keyword>
<evidence type="ECO:0000313" key="17">
    <source>
        <dbReference type="EMBL" id="KAK7312499.1"/>
    </source>
</evidence>
<dbReference type="Pfam" id="PF13639">
    <property type="entry name" value="zf-RING_2"/>
    <property type="match status" value="1"/>
</dbReference>
<keyword evidence="6 15" id="KW-0812">Transmembrane</keyword>
<dbReference type="Gene3D" id="3.30.40.10">
    <property type="entry name" value="Zinc/RING finger domain, C3HC4 (zinc finger)"/>
    <property type="match status" value="1"/>
</dbReference>
<dbReference type="EC" id="2.3.2.27" evidence="4"/>
<evidence type="ECO:0000256" key="9">
    <source>
        <dbReference type="ARBA" id="ARBA00022786"/>
    </source>
</evidence>
<protein>
    <recommendedName>
        <fullName evidence="4">RING-type E3 ubiquitin transferase</fullName>
        <ecNumber evidence="4">2.3.2.27</ecNumber>
    </recommendedName>
</protein>
<comment type="similarity">
    <text evidence="13">Belongs to the RING-type zinc finger family. ATL subfamily.</text>
</comment>
<dbReference type="InterPro" id="IPR001841">
    <property type="entry name" value="Znf_RING"/>
</dbReference>
<proteinExistence type="inferred from homology"/>
<evidence type="ECO:0000256" key="6">
    <source>
        <dbReference type="ARBA" id="ARBA00022692"/>
    </source>
</evidence>
<evidence type="ECO:0000313" key="18">
    <source>
        <dbReference type="Proteomes" id="UP001367508"/>
    </source>
</evidence>
<evidence type="ECO:0000256" key="10">
    <source>
        <dbReference type="ARBA" id="ARBA00022833"/>
    </source>
</evidence>
<dbReference type="GO" id="GO:0016567">
    <property type="term" value="P:protein ubiquitination"/>
    <property type="evidence" value="ECO:0007669"/>
    <property type="project" value="InterPro"/>
</dbReference>
<dbReference type="PANTHER" id="PTHR46913">
    <property type="entry name" value="RING-H2 FINGER PROTEIN ATL16"/>
    <property type="match status" value="1"/>
</dbReference>
<feature type="domain" description="RING-type" evidence="16">
    <location>
        <begin position="106"/>
        <end position="148"/>
    </location>
</feature>
<evidence type="ECO:0000256" key="1">
    <source>
        <dbReference type="ARBA" id="ARBA00000900"/>
    </source>
</evidence>
<sequence length="200" mass="22815">MSPDSAEIHDPQKWKIEEIVSIAIVCVIFFTLSGCCGIFNRVLCGLCRTSTARNQVPRRLVHDFIPNDDLSLQLQSRGLEFSVVESLPMSQFKKSEGENKAINVDCAICLGEFEEGEWLKHLPKCSHSFHVCCIDTWFQSHSNCPLCRSFVHHHLLECSVSSHTLLETLRREDFFQERVGHFQSIRSENLVIRQQPSTPG</sequence>
<dbReference type="CDD" id="cd16461">
    <property type="entry name" value="RING-H2_EL5-like"/>
    <property type="match status" value="1"/>
</dbReference>
<reference evidence="17 18" key="1">
    <citation type="submission" date="2024-01" db="EMBL/GenBank/DDBJ databases">
        <title>The genomes of 5 underutilized Papilionoideae crops provide insights into root nodulation and disease resistanc.</title>
        <authorList>
            <person name="Jiang F."/>
        </authorList>
    </citation>
    <scope>NUCLEOTIDE SEQUENCE [LARGE SCALE GENOMIC DNA]</scope>
    <source>
        <strain evidence="17">LVBAO_FW01</strain>
        <tissue evidence="17">Leaves</tissue>
    </source>
</reference>
<keyword evidence="18" id="KW-1185">Reference proteome</keyword>
<dbReference type="GO" id="GO:0061630">
    <property type="term" value="F:ubiquitin protein ligase activity"/>
    <property type="evidence" value="ECO:0007669"/>
    <property type="project" value="UniProtKB-EC"/>
</dbReference>
<evidence type="ECO:0000256" key="13">
    <source>
        <dbReference type="ARBA" id="ARBA00024209"/>
    </source>
</evidence>
<dbReference type="SUPFAM" id="SSF57850">
    <property type="entry name" value="RING/U-box"/>
    <property type="match status" value="1"/>
</dbReference>
<evidence type="ECO:0000256" key="15">
    <source>
        <dbReference type="SAM" id="Phobius"/>
    </source>
</evidence>